<dbReference type="AlphaFoldDB" id="A0AAW2N093"/>
<reference evidence="2" key="1">
    <citation type="submission" date="2020-06" db="EMBL/GenBank/DDBJ databases">
        <authorList>
            <person name="Li T."/>
            <person name="Hu X."/>
            <person name="Zhang T."/>
            <person name="Song X."/>
            <person name="Zhang H."/>
            <person name="Dai N."/>
            <person name="Sheng W."/>
            <person name="Hou X."/>
            <person name="Wei L."/>
        </authorList>
    </citation>
    <scope>NUCLEOTIDE SEQUENCE</scope>
    <source>
        <strain evidence="2">G02</strain>
        <tissue evidence="2">Leaf</tissue>
    </source>
</reference>
<feature type="region of interest" description="Disordered" evidence="1">
    <location>
        <begin position="1"/>
        <end position="59"/>
    </location>
</feature>
<sequence>MDYHQPHGYMRPPPPPQPPPSAADPYQRPPPPVPPPPSNHPWPYSSTQFQYQPQTQHSPLLLRRTGRRLTPLTTLSTLLLLRLLQLTLGTRLRRIMRTHTTHPHIHCRLDRLTFPNLTLRYFN</sequence>
<accession>A0AAW2N093</accession>
<dbReference type="EMBL" id="JACGWJ010000021">
    <property type="protein sequence ID" value="KAL0336096.1"/>
    <property type="molecule type" value="Genomic_DNA"/>
</dbReference>
<feature type="compositionally biased region" description="Polar residues" evidence="1">
    <location>
        <begin position="47"/>
        <end position="57"/>
    </location>
</feature>
<evidence type="ECO:0000313" key="2">
    <source>
        <dbReference type="EMBL" id="KAL0336096.1"/>
    </source>
</evidence>
<feature type="compositionally biased region" description="Pro residues" evidence="1">
    <location>
        <begin position="11"/>
        <end position="40"/>
    </location>
</feature>
<proteinExistence type="predicted"/>
<comment type="caution">
    <text evidence="2">The sequence shown here is derived from an EMBL/GenBank/DDBJ whole genome shotgun (WGS) entry which is preliminary data.</text>
</comment>
<organism evidence="2">
    <name type="scientific">Sesamum radiatum</name>
    <name type="common">Black benniseed</name>
    <dbReference type="NCBI Taxonomy" id="300843"/>
    <lineage>
        <taxon>Eukaryota</taxon>
        <taxon>Viridiplantae</taxon>
        <taxon>Streptophyta</taxon>
        <taxon>Embryophyta</taxon>
        <taxon>Tracheophyta</taxon>
        <taxon>Spermatophyta</taxon>
        <taxon>Magnoliopsida</taxon>
        <taxon>eudicotyledons</taxon>
        <taxon>Gunneridae</taxon>
        <taxon>Pentapetalae</taxon>
        <taxon>asterids</taxon>
        <taxon>lamiids</taxon>
        <taxon>Lamiales</taxon>
        <taxon>Pedaliaceae</taxon>
        <taxon>Sesamum</taxon>
    </lineage>
</organism>
<reference evidence="2" key="2">
    <citation type="journal article" date="2024" name="Plant">
        <title>Genomic evolution and insights into agronomic trait innovations of Sesamum species.</title>
        <authorList>
            <person name="Miao H."/>
            <person name="Wang L."/>
            <person name="Qu L."/>
            <person name="Liu H."/>
            <person name="Sun Y."/>
            <person name="Le M."/>
            <person name="Wang Q."/>
            <person name="Wei S."/>
            <person name="Zheng Y."/>
            <person name="Lin W."/>
            <person name="Duan Y."/>
            <person name="Cao H."/>
            <person name="Xiong S."/>
            <person name="Wang X."/>
            <person name="Wei L."/>
            <person name="Li C."/>
            <person name="Ma Q."/>
            <person name="Ju M."/>
            <person name="Zhao R."/>
            <person name="Li G."/>
            <person name="Mu C."/>
            <person name="Tian Q."/>
            <person name="Mei H."/>
            <person name="Zhang T."/>
            <person name="Gao T."/>
            <person name="Zhang H."/>
        </authorList>
    </citation>
    <scope>NUCLEOTIDE SEQUENCE</scope>
    <source>
        <strain evidence="2">G02</strain>
    </source>
</reference>
<gene>
    <name evidence="2" type="ORF">Sradi_4821500</name>
</gene>
<evidence type="ECO:0000256" key="1">
    <source>
        <dbReference type="SAM" id="MobiDB-lite"/>
    </source>
</evidence>
<name>A0AAW2N093_SESRA</name>
<protein>
    <submittedName>
        <fullName evidence="2">Uncharacterized protein</fullName>
    </submittedName>
</protein>